<evidence type="ECO:0000256" key="4">
    <source>
        <dbReference type="ARBA" id="ARBA00023326"/>
    </source>
</evidence>
<dbReference type="SMART" id="SM00633">
    <property type="entry name" value="Glyco_10"/>
    <property type="match status" value="1"/>
</dbReference>
<evidence type="ECO:0000256" key="3">
    <source>
        <dbReference type="ARBA" id="ARBA00023277"/>
    </source>
</evidence>
<reference evidence="7 8" key="1">
    <citation type="submission" date="2018-06" db="EMBL/GenBank/DDBJ databases">
        <title>Complete Genomes of Monosporascus.</title>
        <authorList>
            <person name="Robinson A.J."/>
            <person name="Natvig D.O."/>
        </authorList>
    </citation>
    <scope>NUCLEOTIDE SEQUENCE [LARGE SCALE GENOMIC DNA]</scope>
    <source>
        <strain evidence="7 8">CBS 609.92</strain>
    </source>
</reference>
<comment type="similarity">
    <text evidence="1">Belongs to the glycosyl hydrolase 10 (cellulase F) family.</text>
</comment>
<feature type="region of interest" description="Disordered" evidence="5">
    <location>
        <begin position="1"/>
        <end position="252"/>
    </location>
</feature>
<feature type="domain" description="GH10" evidence="6">
    <location>
        <begin position="169"/>
        <end position="378"/>
    </location>
</feature>
<dbReference type="Pfam" id="PF00331">
    <property type="entry name" value="Glyco_hydro_10"/>
    <property type="match status" value="1"/>
</dbReference>
<feature type="compositionally biased region" description="Basic and acidic residues" evidence="5">
    <location>
        <begin position="168"/>
        <end position="184"/>
    </location>
</feature>
<evidence type="ECO:0000256" key="1">
    <source>
        <dbReference type="ARBA" id="ARBA00007495"/>
    </source>
</evidence>
<dbReference type="EMBL" id="QJNS01000264">
    <property type="protein sequence ID" value="RYO81040.1"/>
    <property type="molecule type" value="Genomic_DNA"/>
</dbReference>
<keyword evidence="3" id="KW-0119">Carbohydrate metabolism</keyword>
<keyword evidence="2" id="KW-0378">Hydrolase</keyword>
<dbReference type="Proteomes" id="UP000294003">
    <property type="component" value="Unassembled WGS sequence"/>
</dbReference>
<dbReference type="InterPro" id="IPR001000">
    <property type="entry name" value="GH10_dom"/>
</dbReference>
<feature type="compositionally biased region" description="Basic residues" evidence="5">
    <location>
        <begin position="220"/>
        <end position="231"/>
    </location>
</feature>
<comment type="caution">
    <text evidence="7">The sequence shown here is derived from an EMBL/GenBank/DDBJ whole genome shotgun (WGS) entry which is preliminary data.</text>
</comment>
<accession>A0ABY0H3Y8</accession>
<evidence type="ECO:0000256" key="2">
    <source>
        <dbReference type="ARBA" id="ARBA00022801"/>
    </source>
</evidence>
<proteinExistence type="inferred from homology"/>
<dbReference type="SUPFAM" id="SSF51445">
    <property type="entry name" value="(Trans)glycosidases"/>
    <property type="match status" value="1"/>
</dbReference>
<keyword evidence="8" id="KW-1185">Reference proteome</keyword>
<evidence type="ECO:0000259" key="6">
    <source>
        <dbReference type="SMART" id="SM00633"/>
    </source>
</evidence>
<protein>
    <recommendedName>
        <fullName evidence="6">GH10 domain-containing protein</fullName>
    </recommendedName>
</protein>
<gene>
    <name evidence="7" type="ORF">DL762_007343</name>
</gene>
<feature type="compositionally biased region" description="Polar residues" evidence="5">
    <location>
        <begin position="210"/>
        <end position="219"/>
    </location>
</feature>
<name>A0ABY0H3Y8_9PEZI</name>
<dbReference type="InterPro" id="IPR017853">
    <property type="entry name" value="GH"/>
</dbReference>
<keyword evidence="4" id="KW-0624">Polysaccharide degradation</keyword>
<evidence type="ECO:0000313" key="7">
    <source>
        <dbReference type="EMBL" id="RYO81040.1"/>
    </source>
</evidence>
<feature type="compositionally biased region" description="Polar residues" evidence="5">
    <location>
        <begin position="83"/>
        <end position="99"/>
    </location>
</feature>
<evidence type="ECO:0000313" key="8">
    <source>
        <dbReference type="Proteomes" id="UP000294003"/>
    </source>
</evidence>
<sequence length="428" mass="44606">MADAIVENSNKIAQPEPTTNIETKASHAIDADTGNTAEAPLAPADPGKQTVVASVDVSEPTNEEPPSIAKGDLSSKVDAADTLAQQPEKQTDQVPTPVSQEPVAESTETPATALEAQSKLSPKPVSVEEVKDEEMPTVNPTTTGAPRTDGAAMTTSNATSEPAPGKPEPGKSEPDTGDKRKADEADSTPVEPKPTHDGAVADEPAEKMQKTNGAATNGTARKKPGRPKKEKKAPAPVGRTLRKTRSQGAAEVQTPNWSQLGVGVVPHVKIWVEAVIPIDGIGSQSHLAAGNAGGVKAAVDALAGTGVLEVAITGSDITGAASDDYWVVTDVCLRVETCVGITTWGVSDGDSWGASQTPLFFYINYQPKGAHFAVANALTQEWLNITICHISQCDTPRRVCLGDRHPGSGVSNRGTETAKWLTALYLLV</sequence>
<organism evidence="7 8">
    <name type="scientific">Monosporascus cannonballus</name>
    <dbReference type="NCBI Taxonomy" id="155416"/>
    <lineage>
        <taxon>Eukaryota</taxon>
        <taxon>Fungi</taxon>
        <taxon>Dikarya</taxon>
        <taxon>Ascomycota</taxon>
        <taxon>Pezizomycotina</taxon>
        <taxon>Sordariomycetes</taxon>
        <taxon>Xylariomycetidae</taxon>
        <taxon>Xylariales</taxon>
        <taxon>Xylariales incertae sedis</taxon>
        <taxon>Monosporascus</taxon>
    </lineage>
</organism>
<evidence type="ECO:0000256" key="5">
    <source>
        <dbReference type="SAM" id="MobiDB-lite"/>
    </source>
</evidence>
<feature type="compositionally biased region" description="Polar residues" evidence="5">
    <location>
        <begin position="7"/>
        <end position="23"/>
    </location>
</feature>
<dbReference type="Gene3D" id="3.20.20.80">
    <property type="entry name" value="Glycosidases"/>
    <property type="match status" value="1"/>
</dbReference>